<evidence type="ECO:0000313" key="2">
    <source>
        <dbReference type="EMBL" id="KAG9334142.1"/>
    </source>
</evidence>
<feature type="non-terminal residue" evidence="2">
    <location>
        <position position="1"/>
    </location>
</feature>
<evidence type="ECO:0000256" key="1">
    <source>
        <dbReference type="SAM" id="MobiDB-lite"/>
    </source>
</evidence>
<protein>
    <submittedName>
        <fullName evidence="2">Uncharacterized protein</fullName>
    </submittedName>
</protein>
<accession>A0A8T2N8Z8</accession>
<organism evidence="2 3">
    <name type="scientific">Albula glossodonta</name>
    <name type="common">roundjaw bonefish</name>
    <dbReference type="NCBI Taxonomy" id="121402"/>
    <lineage>
        <taxon>Eukaryota</taxon>
        <taxon>Metazoa</taxon>
        <taxon>Chordata</taxon>
        <taxon>Craniata</taxon>
        <taxon>Vertebrata</taxon>
        <taxon>Euteleostomi</taxon>
        <taxon>Actinopterygii</taxon>
        <taxon>Neopterygii</taxon>
        <taxon>Teleostei</taxon>
        <taxon>Albuliformes</taxon>
        <taxon>Albulidae</taxon>
        <taxon>Albula</taxon>
    </lineage>
</organism>
<dbReference type="AlphaFoldDB" id="A0A8T2N8Z8"/>
<gene>
    <name evidence="2" type="ORF">JZ751_009054</name>
</gene>
<comment type="caution">
    <text evidence="2">The sequence shown here is derived from an EMBL/GenBank/DDBJ whole genome shotgun (WGS) entry which is preliminary data.</text>
</comment>
<feature type="compositionally biased region" description="Basic and acidic residues" evidence="1">
    <location>
        <begin position="189"/>
        <end position="202"/>
    </location>
</feature>
<feature type="compositionally biased region" description="Pro residues" evidence="1">
    <location>
        <begin position="227"/>
        <end position="239"/>
    </location>
</feature>
<feature type="region of interest" description="Disordered" evidence="1">
    <location>
        <begin position="181"/>
        <end position="241"/>
    </location>
</feature>
<name>A0A8T2N8Z8_9TELE</name>
<feature type="compositionally biased region" description="Polar residues" evidence="1">
    <location>
        <begin position="207"/>
        <end position="217"/>
    </location>
</feature>
<proteinExistence type="predicted"/>
<sequence length="312" mass="34612">MVRGPPPRVPEVETGGYAYASGKITHLQAPTQACEYLCAGKHTHLQAPTQACVYLCADKHTHVQDPTQACMYLCADKHTHVQDPTQACMYLCADKHTHLQAPTQACMYLCAGKNTHVQAPTQACVYLCAGEHTHLQAPTQASVYLCAEGLLPTHNVGGWAFESERWRRHCEDKHPDWVASWKAGRSRKHGDQPEVRAPEKAQRHQGSRLSDQQNSPTPLRLTALSGPPLPSQPHPPLGPHPLLSPTYLQDPCCLLLHRSDFLQVVQPGFFFCQCLRHRSDSKTSGQVNTLTYRPLQRSECTGPYTGLHVPLD</sequence>
<dbReference type="EMBL" id="JAFBMS010000161">
    <property type="protein sequence ID" value="KAG9334142.1"/>
    <property type="molecule type" value="Genomic_DNA"/>
</dbReference>
<evidence type="ECO:0000313" key="3">
    <source>
        <dbReference type="Proteomes" id="UP000824540"/>
    </source>
</evidence>
<dbReference type="Proteomes" id="UP000824540">
    <property type="component" value="Unassembled WGS sequence"/>
</dbReference>
<keyword evidence="3" id="KW-1185">Reference proteome</keyword>
<reference evidence="2" key="1">
    <citation type="thesis" date="2021" institute="BYU ScholarsArchive" country="Provo, UT, USA">
        <title>Applications of and Algorithms for Genome Assembly and Genomic Analyses with an Emphasis on Marine Teleosts.</title>
        <authorList>
            <person name="Pickett B.D."/>
        </authorList>
    </citation>
    <scope>NUCLEOTIDE SEQUENCE</scope>
    <source>
        <strain evidence="2">HI-2016</strain>
    </source>
</reference>